<comment type="caution">
    <text evidence="1">The sequence shown here is derived from an EMBL/GenBank/DDBJ whole genome shotgun (WGS) entry which is preliminary data.</text>
</comment>
<evidence type="ECO:0000313" key="2">
    <source>
        <dbReference type="Proteomes" id="UP000024635"/>
    </source>
</evidence>
<gene>
    <name evidence="1" type="primary">Acey_s0229.g2902</name>
    <name evidence="1" type="ORF">Y032_0229g2902</name>
</gene>
<organism evidence="1 2">
    <name type="scientific">Ancylostoma ceylanicum</name>
    <dbReference type="NCBI Taxonomy" id="53326"/>
    <lineage>
        <taxon>Eukaryota</taxon>
        <taxon>Metazoa</taxon>
        <taxon>Ecdysozoa</taxon>
        <taxon>Nematoda</taxon>
        <taxon>Chromadorea</taxon>
        <taxon>Rhabditida</taxon>
        <taxon>Rhabditina</taxon>
        <taxon>Rhabditomorpha</taxon>
        <taxon>Strongyloidea</taxon>
        <taxon>Ancylostomatidae</taxon>
        <taxon>Ancylostomatinae</taxon>
        <taxon>Ancylostoma</taxon>
    </lineage>
</organism>
<sequence length="80" mass="8678">MFTHESLTVETNDERDWLTCRVSKAKGSRTCKLAGSSSYAWLCVISSPGSLSDISPLEVHGSRFCPVLSCLGLTIRGIQS</sequence>
<reference evidence="2" key="1">
    <citation type="journal article" date="2015" name="Nat. Genet.">
        <title>The genome and transcriptome of the zoonotic hookworm Ancylostoma ceylanicum identify infection-specific gene families.</title>
        <authorList>
            <person name="Schwarz E.M."/>
            <person name="Hu Y."/>
            <person name="Antoshechkin I."/>
            <person name="Miller M.M."/>
            <person name="Sternberg P.W."/>
            <person name="Aroian R.V."/>
        </authorList>
    </citation>
    <scope>NUCLEOTIDE SEQUENCE</scope>
    <source>
        <strain evidence="2">HY135</strain>
    </source>
</reference>
<accession>A0A016SG05</accession>
<evidence type="ECO:0000313" key="1">
    <source>
        <dbReference type="EMBL" id="EYB89628.1"/>
    </source>
</evidence>
<proteinExistence type="predicted"/>
<dbReference type="EMBL" id="JARK01001565">
    <property type="protein sequence ID" value="EYB89628.1"/>
    <property type="molecule type" value="Genomic_DNA"/>
</dbReference>
<dbReference type="Proteomes" id="UP000024635">
    <property type="component" value="Unassembled WGS sequence"/>
</dbReference>
<dbReference type="AlphaFoldDB" id="A0A016SG05"/>
<name>A0A016SG05_9BILA</name>
<protein>
    <submittedName>
        <fullName evidence="1">Uncharacterized protein</fullName>
    </submittedName>
</protein>
<keyword evidence="2" id="KW-1185">Reference proteome</keyword>